<dbReference type="GO" id="GO:0046872">
    <property type="term" value="F:metal ion binding"/>
    <property type="evidence" value="ECO:0007669"/>
    <property type="project" value="UniProtKB-KW"/>
</dbReference>
<dbReference type="Gene3D" id="3.40.720.10">
    <property type="entry name" value="Alkaline Phosphatase, subunit A"/>
    <property type="match status" value="1"/>
</dbReference>
<keyword evidence="4" id="KW-0732">Signal</keyword>
<dbReference type="InterPro" id="IPR029052">
    <property type="entry name" value="Metallo-depent_PP-like"/>
</dbReference>
<dbReference type="PANTHER" id="PTHR42693">
    <property type="entry name" value="ARYLSULFATASE FAMILY MEMBER"/>
    <property type="match status" value="1"/>
</dbReference>
<dbReference type="SUPFAM" id="SSF56300">
    <property type="entry name" value="Metallo-dependent phosphatases"/>
    <property type="match status" value="1"/>
</dbReference>
<gene>
    <name evidence="9" type="primary">atsA_211</name>
    <name evidence="9" type="ORF">SCARR_02883</name>
</gene>
<sequence length="1158" mass="127620">MKRLIVMMLGLGIAVGLQAVPKKNEKRAVELDVPRDQVIAAALYTVHNNTLKLNAQLFPLKSGEDRDVRLEIKGSKGWKEIARVKICENEYGNKSGDQSWTALFRVENWDDTKNVPYRVAHGENAFFEGTVRKNPVDKEEIVVAGFTGNSVMAGHGGDISRQDLVDNVKRVDADLLFFSGDQVYNHTKHYEYWLKFCLDFADIMKDRPTVSIPDDHDVGQPNLWGQSGKKSTKGGATDGGYAMPAQYVIEVERAQTANLPDPYDPAPIGQGIGVYYTDLNWGRISFGILEDRKFKTGPRAVRDPQKGRADHVPSADFDLALLEREDLKMLGDRQLEFLDAWGQDWEGADFKVALSQTIFCGGAHIHGKVGGRVFGDLDSNGWPRAARDKAVKALRKAYAFHYAGDQHLATVFHHGVEEHGDSIYSFCVPSIANLYMRWWKPEKAGANRLPGQNPMFGDHFDTFGNKVTMLAVANPAEHPNGGDKLTTRAAGFGIVRFNKKTRKITMECWPRNVDVTKDKPYPGWPITIDQTDNYGRKAVAHLPTIKVKGSKNPVVKVIDEATGEWIYALRINGDSFQPKVFKKGTYTVEVDGKPFQGLEAKMLNDPAVLEVELEGLSLKTASKPASKPAPDKKVESETRKVKLVRAVSENVQPLRERLPSRPNIITVMVDDLGWNQISVPQSTMGTQRAEYSTPTLEMLANKGLSFTHAYAQPNCAPTRAAMLSGQYPARIHNDVYVVGNLNRFGKGGASGISKSQARFLGPAQTEDVAEEAITVAEALKKNGYSTAHIGKYHVGGHEGDATLPHNAGFDINVGGCSQGHQTVCFSSKDKNTGGWVFKKLGLGHFDKYAAPYTKKYVVRHNFPASLVGTPKHVSDAVGDAMEETISVFTSIGKPFYLQLHPYAVHGPVKARPDLKAAAGGDNFAGFIASVDLIVERLLKAVQDPNGDGSTSDSIAANTLILFTSDNGGTHDGGDNLPLRGKKGMLNEGGVRVPLIAYWPGVVPANTITDRMVHSVDYYPTYLELAGNQWTPPQSEHPLDGESFAGFLLKPDTDRKREPIFYLFPGYMDSRAQPSAAVIDEFGGERFKLIYYYESDSWELYNLTEDIGETTNEFASRPELASTLSKKINTWLRQDHPTWKPKFPLEKASGSPAAPPPVL</sequence>
<keyword evidence="6" id="KW-0106">Calcium</keyword>
<dbReference type="AlphaFoldDB" id="A0A6C2UP69"/>
<dbReference type="RefSeq" id="WP_222846324.1">
    <property type="nucleotide sequence ID" value="NZ_CAAHFH010000002.1"/>
</dbReference>
<dbReference type="Proteomes" id="UP000346198">
    <property type="component" value="Unassembled WGS sequence"/>
</dbReference>
<dbReference type="PROSITE" id="PS00149">
    <property type="entry name" value="SULFATASE_2"/>
    <property type="match status" value="1"/>
</dbReference>
<evidence type="ECO:0000259" key="8">
    <source>
        <dbReference type="Pfam" id="PF00884"/>
    </source>
</evidence>
<dbReference type="EMBL" id="CAAHFH010000002">
    <property type="protein sequence ID" value="VGO20816.1"/>
    <property type="molecule type" value="Genomic_DNA"/>
</dbReference>
<dbReference type="SUPFAM" id="SSF53649">
    <property type="entry name" value="Alkaline phosphatase-like"/>
    <property type="match status" value="1"/>
</dbReference>
<protein>
    <submittedName>
        <fullName evidence="9">Arylsulfatase</fullName>
    </submittedName>
</protein>
<evidence type="ECO:0000256" key="5">
    <source>
        <dbReference type="ARBA" id="ARBA00022801"/>
    </source>
</evidence>
<accession>A0A6C2UP69</accession>
<dbReference type="Pfam" id="PF00884">
    <property type="entry name" value="Sulfatase"/>
    <property type="match status" value="1"/>
</dbReference>
<dbReference type="Gene3D" id="3.60.21.70">
    <property type="entry name" value="PhoD-like phosphatase"/>
    <property type="match status" value="1"/>
</dbReference>
<evidence type="ECO:0000256" key="1">
    <source>
        <dbReference type="ARBA" id="ARBA00001913"/>
    </source>
</evidence>
<evidence type="ECO:0000256" key="7">
    <source>
        <dbReference type="SAM" id="MobiDB-lite"/>
    </source>
</evidence>
<dbReference type="InterPro" id="IPR000917">
    <property type="entry name" value="Sulfatase_N"/>
</dbReference>
<evidence type="ECO:0000313" key="10">
    <source>
        <dbReference type="Proteomes" id="UP000346198"/>
    </source>
</evidence>
<dbReference type="InterPro" id="IPR050738">
    <property type="entry name" value="Sulfatase"/>
</dbReference>
<evidence type="ECO:0000256" key="3">
    <source>
        <dbReference type="ARBA" id="ARBA00022723"/>
    </source>
</evidence>
<reference evidence="9 10" key="1">
    <citation type="submission" date="2019-04" db="EMBL/GenBank/DDBJ databases">
        <authorList>
            <person name="Van Vliet M D."/>
        </authorList>
    </citation>
    <scope>NUCLEOTIDE SEQUENCE [LARGE SCALE GENOMIC DNA]</scope>
    <source>
        <strain evidence="9 10">F21</strain>
    </source>
</reference>
<comment type="similarity">
    <text evidence="2">Belongs to the sulfatase family.</text>
</comment>
<evidence type="ECO:0000256" key="2">
    <source>
        <dbReference type="ARBA" id="ARBA00008779"/>
    </source>
</evidence>
<feature type="domain" description="Sulfatase N-terminal" evidence="8">
    <location>
        <begin position="662"/>
        <end position="1026"/>
    </location>
</feature>
<name>A0A6C2UP69_9BACT</name>
<dbReference type="PANTHER" id="PTHR42693:SF42">
    <property type="entry name" value="ARYLSULFATASE G"/>
    <property type="match status" value="1"/>
</dbReference>
<organism evidence="9 10">
    <name type="scientific">Pontiella sulfatireligans</name>
    <dbReference type="NCBI Taxonomy" id="2750658"/>
    <lineage>
        <taxon>Bacteria</taxon>
        <taxon>Pseudomonadati</taxon>
        <taxon>Kiritimatiellota</taxon>
        <taxon>Kiritimatiellia</taxon>
        <taxon>Kiritimatiellales</taxon>
        <taxon>Pontiellaceae</taxon>
        <taxon>Pontiella</taxon>
    </lineage>
</organism>
<dbReference type="InterPro" id="IPR038607">
    <property type="entry name" value="PhoD-like_sf"/>
</dbReference>
<keyword evidence="3" id="KW-0479">Metal-binding</keyword>
<comment type="cofactor">
    <cofactor evidence="1">
        <name>Ca(2+)</name>
        <dbReference type="ChEBI" id="CHEBI:29108"/>
    </cofactor>
</comment>
<dbReference type="CDD" id="cd00838">
    <property type="entry name" value="MPP_superfamily"/>
    <property type="match status" value="1"/>
</dbReference>
<dbReference type="GO" id="GO:0004065">
    <property type="term" value="F:arylsulfatase activity"/>
    <property type="evidence" value="ECO:0007669"/>
    <property type="project" value="TreeGrafter"/>
</dbReference>
<feature type="region of interest" description="Disordered" evidence="7">
    <location>
        <begin position="1139"/>
        <end position="1158"/>
    </location>
</feature>
<keyword evidence="10" id="KW-1185">Reference proteome</keyword>
<evidence type="ECO:0000313" key="9">
    <source>
        <dbReference type="EMBL" id="VGO20816.1"/>
    </source>
</evidence>
<proteinExistence type="inferred from homology"/>
<evidence type="ECO:0000256" key="6">
    <source>
        <dbReference type="ARBA" id="ARBA00022837"/>
    </source>
</evidence>
<dbReference type="Gene3D" id="3.30.1120.10">
    <property type="match status" value="1"/>
</dbReference>
<evidence type="ECO:0000256" key="4">
    <source>
        <dbReference type="ARBA" id="ARBA00022729"/>
    </source>
</evidence>
<dbReference type="InterPro" id="IPR024607">
    <property type="entry name" value="Sulfatase_CS"/>
</dbReference>
<keyword evidence="5" id="KW-0378">Hydrolase</keyword>
<dbReference type="InterPro" id="IPR017850">
    <property type="entry name" value="Alkaline_phosphatase_core_sf"/>
</dbReference>
<feature type="region of interest" description="Disordered" evidence="7">
    <location>
        <begin position="212"/>
        <end position="238"/>
    </location>
</feature>